<sequence>MFENATLTVRDGFFSLQKKPNSHEKIQHSLFLILVISRSAQSFILLTPSYLHYQWLLQPPSTTGPLLPLILATMLSHFFPDHKLGIKFDHQHGIVKMVWKSNKYKNCTLPYPSPSSTFTRLGMSLQINFSLADLVTRRSRDLVVITSTICLPAWEKVLLLSFPFTFFSCN</sequence>
<proteinExistence type="predicted"/>
<dbReference type="VEuPathDB" id="FungiDB:VP01_3787g2"/>
<evidence type="ECO:0000313" key="2">
    <source>
        <dbReference type="EMBL" id="KNZ51848.1"/>
    </source>
</evidence>
<evidence type="ECO:0000313" key="3">
    <source>
        <dbReference type="Proteomes" id="UP000037035"/>
    </source>
</evidence>
<keyword evidence="3" id="KW-1185">Reference proteome</keyword>
<organism evidence="2 3">
    <name type="scientific">Puccinia sorghi</name>
    <dbReference type="NCBI Taxonomy" id="27349"/>
    <lineage>
        <taxon>Eukaryota</taxon>
        <taxon>Fungi</taxon>
        <taxon>Dikarya</taxon>
        <taxon>Basidiomycota</taxon>
        <taxon>Pucciniomycotina</taxon>
        <taxon>Pucciniomycetes</taxon>
        <taxon>Pucciniales</taxon>
        <taxon>Pucciniaceae</taxon>
        <taxon>Puccinia</taxon>
    </lineage>
</organism>
<dbReference type="Proteomes" id="UP000037035">
    <property type="component" value="Unassembled WGS sequence"/>
</dbReference>
<comment type="caution">
    <text evidence="2">The sequence shown here is derived from an EMBL/GenBank/DDBJ whole genome shotgun (WGS) entry which is preliminary data.</text>
</comment>
<gene>
    <name evidence="2" type="ORF">VP01_3787g2</name>
</gene>
<name>A0A0L6UTK5_9BASI</name>
<feature type="domain" description="Tet-like 2OG-Fe(II) oxygenase" evidence="1">
    <location>
        <begin position="78"/>
        <end position="110"/>
    </location>
</feature>
<dbReference type="Pfam" id="PF20515">
    <property type="entry name" value="2OG-FeII_Oxy_6"/>
    <property type="match status" value="1"/>
</dbReference>
<dbReference type="InterPro" id="IPR046798">
    <property type="entry name" value="2OG-FeII_Oxy_6"/>
</dbReference>
<dbReference type="AlphaFoldDB" id="A0A0L6UTK5"/>
<accession>A0A0L6UTK5</accession>
<reference evidence="2 3" key="1">
    <citation type="submission" date="2015-08" db="EMBL/GenBank/DDBJ databases">
        <title>Next Generation Sequencing and Analysis of the Genome of Puccinia sorghi L Schw, the Causal Agent of Maize Common Rust.</title>
        <authorList>
            <person name="Rochi L."/>
            <person name="Burguener G."/>
            <person name="Darino M."/>
            <person name="Turjanski A."/>
            <person name="Kreff E."/>
            <person name="Dieguez M.J."/>
            <person name="Sacco F."/>
        </authorList>
    </citation>
    <scope>NUCLEOTIDE SEQUENCE [LARGE SCALE GENOMIC DNA]</scope>
    <source>
        <strain evidence="2 3">RO10H11247</strain>
    </source>
</reference>
<dbReference type="EMBL" id="LAVV01008820">
    <property type="protein sequence ID" value="KNZ51848.1"/>
    <property type="molecule type" value="Genomic_DNA"/>
</dbReference>
<evidence type="ECO:0000259" key="1">
    <source>
        <dbReference type="Pfam" id="PF20515"/>
    </source>
</evidence>
<protein>
    <recommendedName>
        <fullName evidence="1">Tet-like 2OG-Fe(II) oxygenase domain-containing protein</fullName>
    </recommendedName>
</protein>